<dbReference type="InterPro" id="IPR036388">
    <property type="entry name" value="WH-like_DNA-bd_sf"/>
</dbReference>
<accession>A0A0H3GDH7</accession>
<dbReference type="SUPFAM" id="SSF46785">
    <property type="entry name" value="Winged helix' DNA-binding domain"/>
    <property type="match status" value="1"/>
</dbReference>
<sequence length="249" mass="28265">MKKLNKSSSTPLYMQLKNQLQEKIEQDMSVGDLLLTETEIEKMYHVSRMTVRKAIEELVNEGIVSKQQGKGTFVSQTKTTQGLGRIFSWSEEMKLQHKESKTISVEISAAIPSKKIRTALQLGKHEEVTCIRRVREIDGEPVAIMINYLRAKYVPGLLENGLKSDSLYHDLEEIYHISLVHADEIITARLSTPIESALLAVPEDSAVLHVRRTSYMKGNTPVEVVDMVARGDRYQYLAELEGRTKKHII</sequence>
<dbReference type="HOGENOM" id="CLU_063236_8_2_9"/>
<reference evidence="6" key="1">
    <citation type="submission" date="2010-04" db="EMBL/GenBank/DDBJ databases">
        <title>The genome sequence of Listeria monocytogenes strain 10403S.</title>
        <authorList>
            <consortium name="The Broad Institute Genome Sequencing Platform"/>
            <consortium name="The Broad Institute Genome Sequencing Center for Infectious Disease."/>
            <person name="Borowsky M."/>
            <person name="Borodovsky M."/>
            <person name="Young S.K."/>
            <person name="Zeng Q."/>
            <person name="Koehrsen M."/>
            <person name="Fitzgerald M."/>
            <person name="Wiedmann M."/>
            <person name="Swaminathan B."/>
            <person name="Lauer P."/>
            <person name="Portnoy D."/>
            <person name="Cossart P."/>
            <person name="Buchrieser C."/>
            <person name="Higgins D."/>
            <person name="Abouelleil A."/>
            <person name="Alvarado L."/>
            <person name="Arachchi H.M."/>
            <person name="Berlin A."/>
            <person name="Borenstein D."/>
            <person name="Brown A."/>
            <person name="Chapman S.B."/>
            <person name="Chen Z."/>
            <person name="Dunbar C.D."/>
            <person name="Engels R."/>
            <person name="Freedman E."/>
            <person name="Gearin G."/>
            <person name="Gellesch M."/>
            <person name="Goldberg J."/>
            <person name="Griggs A."/>
            <person name="Gujja S."/>
            <person name="Heilman E."/>
            <person name="Heiman D."/>
            <person name="Howarth C."/>
            <person name="Jen D."/>
            <person name="Larson L."/>
            <person name="Lui A."/>
            <person name="MacDonald J."/>
            <person name="Mehta T."/>
            <person name="Montmayeur A."/>
            <person name="Neiman D."/>
            <person name="Park D."/>
            <person name="Pearson M."/>
            <person name="Priest M."/>
            <person name="Richards J."/>
            <person name="Roberts A."/>
            <person name="Saif S."/>
            <person name="Shea T."/>
            <person name="Shenoy N."/>
            <person name="Sisk P."/>
            <person name="Stolte C."/>
            <person name="Sykes S."/>
            <person name="Walk T."/>
            <person name="White J."/>
            <person name="Yandava C."/>
            <person name="Haas B."/>
            <person name="Nusbaum C."/>
            <person name="Birren B."/>
        </authorList>
    </citation>
    <scope>NUCLEOTIDE SEQUENCE [LARGE SCALE GENOMIC DNA]</scope>
    <source>
        <strain evidence="6">10403S</strain>
    </source>
</reference>
<organism evidence="5 6">
    <name type="scientific">Listeria monocytogenes serotype 1/2a (strain 10403S)</name>
    <dbReference type="NCBI Taxonomy" id="393133"/>
    <lineage>
        <taxon>Bacteria</taxon>
        <taxon>Bacillati</taxon>
        <taxon>Bacillota</taxon>
        <taxon>Bacilli</taxon>
        <taxon>Bacillales</taxon>
        <taxon>Listeriaceae</taxon>
        <taxon>Listeria</taxon>
    </lineage>
</organism>
<evidence type="ECO:0000313" key="5">
    <source>
        <dbReference type="EMBL" id="AEO06956.1"/>
    </source>
</evidence>
<dbReference type="GO" id="GO:0003677">
    <property type="term" value="F:DNA binding"/>
    <property type="evidence" value="ECO:0007669"/>
    <property type="project" value="UniProtKB-KW"/>
</dbReference>
<dbReference type="InterPro" id="IPR028978">
    <property type="entry name" value="Chorismate_lyase_/UTRA_dom_sf"/>
</dbReference>
<evidence type="ECO:0000313" key="6">
    <source>
        <dbReference type="Proteomes" id="UP000001288"/>
    </source>
</evidence>
<dbReference type="PANTHER" id="PTHR44846:SF1">
    <property type="entry name" value="MANNOSYL-D-GLYCERATE TRANSPORT_METABOLISM SYSTEM REPRESSOR MNGR-RELATED"/>
    <property type="match status" value="1"/>
</dbReference>
<dbReference type="Proteomes" id="UP000001288">
    <property type="component" value="Chromosome"/>
</dbReference>
<dbReference type="RefSeq" id="WP_003723140.1">
    <property type="nucleotide sequence ID" value="NC_017544.1"/>
</dbReference>
<dbReference type="CDD" id="cd07377">
    <property type="entry name" value="WHTH_GntR"/>
    <property type="match status" value="1"/>
</dbReference>
<dbReference type="Pfam" id="PF07702">
    <property type="entry name" value="UTRA"/>
    <property type="match status" value="1"/>
</dbReference>
<dbReference type="PANTHER" id="PTHR44846">
    <property type="entry name" value="MANNOSYL-D-GLYCERATE TRANSPORT/METABOLISM SYSTEM REPRESSOR MNGR-RELATED"/>
    <property type="match status" value="1"/>
</dbReference>
<dbReference type="Gene3D" id="3.40.1410.10">
    <property type="entry name" value="Chorismate lyase-like"/>
    <property type="match status" value="1"/>
</dbReference>
<dbReference type="PROSITE" id="PS50949">
    <property type="entry name" value="HTH_GNTR"/>
    <property type="match status" value="1"/>
</dbReference>
<dbReference type="SMART" id="SM00866">
    <property type="entry name" value="UTRA"/>
    <property type="match status" value="1"/>
</dbReference>
<dbReference type="InterPro" id="IPR036390">
    <property type="entry name" value="WH_DNA-bd_sf"/>
</dbReference>
<proteinExistence type="predicted"/>
<dbReference type="SMART" id="SM00345">
    <property type="entry name" value="HTH_GNTR"/>
    <property type="match status" value="1"/>
</dbReference>
<evidence type="ECO:0000256" key="1">
    <source>
        <dbReference type="ARBA" id="ARBA00023015"/>
    </source>
</evidence>
<dbReference type="PRINTS" id="PR00035">
    <property type="entry name" value="HTHGNTR"/>
</dbReference>
<name>A0A0H3GDH7_LISM4</name>
<keyword evidence="2" id="KW-0238">DNA-binding</keyword>
<keyword evidence="3" id="KW-0804">Transcription</keyword>
<dbReference type="SUPFAM" id="SSF64288">
    <property type="entry name" value="Chorismate lyase-like"/>
    <property type="match status" value="1"/>
</dbReference>
<evidence type="ECO:0000256" key="3">
    <source>
        <dbReference type="ARBA" id="ARBA00023163"/>
    </source>
</evidence>
<dbReference type="EMBL" id="CP002002">
    <property type="protein sequence ID" value="AEO06956.1"/>
    <property type="molecule type" value="Genomic_DNA"/>
</dbReference>
<keyword evidence="1" id="KW-0805">Transcription regulation</keyword>
<dbReference type="GO" id="GO:0003700">
    <property type="term" value="F:DNA-binding transcription factor activity"/>
    <property type="evidence" value="ECO:0007669"/>
    <property type="project" value="InterPro"/>
</dbReference>
<dbReference type="Gene3D" id="1.10.10.10">
    <property type="entry name" value="Winged helix-like DNA-binding domain superfamily/Winged helix DNA-binding domain"/>
    <property type="match status" value="1"/>
</dbReference>
<dbReference type="KEGG" id="lmt:LMRG_01121"/>
<dbReference type="AlphaFoldDB" id="A0A0H3GDH7"/>
<dbReference type="InterPro" id="IPR050679">
    <property type="entry name" value="Bact_HTH_transcr_reg"/>
</dbReference>
<evidence type="ECO:0000259" key="4">
    <source>
        <dbReference type="PROSITE" id="PS50949"/>
    </source>
</evidence>
<dbReference type="Pfam" id="PF00392">
    <property type="entry name" value="GntR"/>
    <property type="match status" value="1"/>
</dbReference>
<dbReference type="InterPro" id="IPR011663">
    <property type="entry name" value="UTRA"/>
</dbReference>
<dbReference type="InterPro" id="IPR000524">
    <property type="entry name" value="Tscrpt_reg_HTH_GntR"/>
</dbReference>
<dbReference type="GO" id="GO:0045892">
    <property type="term" value="P:negative regulation of DNA-templated transcription"/>
    <property type="evidence" value="ECO:0007669"/>
    <property type="project" value="TreeGrafter"/>
</dbReference>
<protein>
    <submittedName>
        <fullName evidence="5">GntR family transcriptional regulator</fullName>
    </submittedName>
</protein>
<evidence type="ECO:0000256" key="2">
    <source>
        <dbReference type="ARBA" id="ARBA00023125"/>
    </source>
</evidence>
<feature type="domain" description="HTH gntR-type" evidence="4">
    <location>
        <begin position="10"/>
        <end position="77"/>
    </location>
</feature>
<gene>
    <name evidence="5" type="ordered locus">LMRG_01121</name>
</gene>